<dbReference type="EMBL" id="ABJL02000007">
    <property type="protein sequence ID" value="EDV06100.1"/>
    <property type="molecule type" value="Genomic_DNA"/>
</dbReference>
<accession>B3C9M1</accession>
<gene>
    <name evidence="1" type="ORF">BACINT_01185</name>
</gene>
<dbReference type="RefSeq" id="WP_007661207.1">
    <property type="nucleotide sequence ID" value="NZ_ABJL02000007.1"/>
</dbReference>
<dbReference type="AlphaFoldDB" id="B3C9M1"/>
<dbReference type="GeneID" id="26158611"/>
<organism evidence="1 2">
    <name type="scientific">Bacteroides intestinalis DSM 17393</name>
    <dbReference type="NCBI Taxonomy" id="471870"/>
    <lineage>
        <taxon>Bacteria</taxon>
        <taxon>Pseudomonadati</taxon>
        <taxon>Bacteroidota</taxon>
        <taxon>Bacteroidia</taxon>
        <taxon>Bacteroidales</taxon>
        <taxon>Bacteroidaceae</taxon>
        <taxon>Bacteroides</taxon>
    </lineage>
</organism>
<reference evidence="1 2" key="2">
    <citation type="submission" date="2008-04" db="EMBL/GenBank/DDBJ databases">
        <authorList>
            <person name="Fulton L."/>
            <person name="Clifton S."/>
            <person name="Fulton B."/>
            <person name="Xu J."/>
            <person name="Minx P."/>
            <person name="Pepin K.H."/>
            <person name="Johnson M."/>
            <person name="Thiruvilangam P."/>
            <person name="Bhonagiri V."/>
            <person name="Nash W.E."/>
            <person name="Mardis E.R."/>
            <person name="Wilson R.K."/>
        </authorList>
    </citation>
    <scope>NUCLEOTIDE SEQUENCE [LARGE SCALE GENOMIC DNA]</scope>
    <source>
        <strain evidence="1 2">DSM 17393</strain>
    </source>
</reference>
<dbReference type="eggNOG" id="ENOG5032PKU">
    <property type="taxonomic scope" value="Bacteria"/>
</dbReference>
<protein>
    <submittedName>
        <fullName evidence="1">Uncharacterized protein</fullName>
    </submittedName>
</protein>
<dbReference type="Proteomes" id="UP000004596">
    <property type="component" value="Unassembled WGS sequence"/>
</dbReference>
<sequence length="115" mass="12478">MKKKNGVSCTILLGVVIADFHMYQCPKHEIDSSLTLLNIEILALAEDTGTGEWIRTDGDCTYEVQGAVGSEVSILGMKIKVGADGYARYTQSGGKTHCEIGGKEQCTARYCESIR</sequence>
<dbReference type="STRING" id="471870.BACINT_01185"/>
<comment type="caution">
    <text evidence="1">The sequence shown here is derived from an EMBL/GenBank/DDBJ whole genome shotgun (WGS) entry which is preliminary data.</text>
</comment>
<proteinExistence type="predicted"/>
<evidence type="ECO:0000313" key="1">
    <source>
        <dbReference type="EMBL" id="EDV06100.1"/>
    </source>
</evidence>
<reference evidence="1 2" key="1">
    <citation type="submission" date="2008-04" db="EMBL/GenBank/DDBJ databases">
        <title>Draft genome sequence of Bacteroides intestinalis (DSM 17393).</title>
        <authorList>
            <person name="Sudarsanam P."/>
            <person name="Ley R."/>
            <person name="Guruge J."/>
            <person name="Turnbaugh P.J."/>
            <person name="Mahowald M."/>
            <person name="Liep D."/>
            <person name="Gordon J."/>
        </authorList>
    </citation>
    <scope>NUCLEOTIDE SEQUENCE [LARGE SCALE GENOMIC DNA]</scope>
    <source>
        <strain evidence="1 2">DSM 17393</strain>
    </source>
</reference>
<name>B3C9M1_9BACE</name>
<evidence type="ECO:0000313" key="2">
    <source>
        <dbReference type="Proteomes" id="UP000004596"/>
    </source>
</evidence>